<feature type="domain" description="GS catalytic" evidence="5">
    <location>
        <begin position="130"/>
        <end position="464"/>
    </location>
</feature>
<dbReference type="PANTHER" id="PTHR43785">
    <property type="entry name" value="GAMMA-GLUTAMYLPUTRESCINE SYNTHETASE"/>
    <property type="match status" value="1"/>
</dbReference>
<dbReference type="SUPFAM" id="SSF55931">
    <property type="entry name" value="Glutamine synthetase/guanido kinase"/>
    <property type="match status" value="1"/>
</dbReference>
<evidence type="ECO:0000259" key="5">
    <source>
        <dbReference type="PROSITE" id="PS51987"/>
    </source>
</evidence>
<dbReference type="InterPro" id="IPR036651">
    <property type="entry name" value="Gln_synt_N_sf"/>
</dbReference>
<evidence type="ECO:0000256" key="1">
    <source>
        <dbReference type="ARBA" id="ARBA00009897"/>
    </source>
</evidence>
<dbReference type="SUPFAM" id="SSF54368">
    <property type="entry name" value="Glutamine synthetase, N-terminal domain"/>
    <property type="match status" value="1"/>
</dbReference>
<dbReference type="AlphaFoldDB" id="A0A840P856"/>
<evidence type="ECO:0000256" key="3">
    <source>
        <dbReference type="PROSITE-ProRule" id="PRU01331"/>
    </source>
</evidence>
<dbReference type="EC" id="6.3.1.2" evidence="6"/>
<dbReference type="InterPro" id="IPR014746">
    <property type="entry name" value="Gln_synth/guanido_kin_cat_dom"/>
</dbReference>
<reference evidence="6 7" key="1">
    <citation type="submission" date="2020-08" db="EMBL/GenBank/DDBJ databases">
        <title>Genomic Encyclopedia of Type Strains, Phase IV (KMG-IV): sequencing the most valuable type-strain genomes for metagenomic binning, comparative biology and taxonomic classification.</title>
        <authorList>
            <person name="Goeker M."/>
        </authorList>
    </citation>
    <scope>NUCLEOTIDE SEQUENCE [LARGE SCALE GENOMIC DNA]</scope>
    <source>
        <strain evidence="6 7">DSM 45615</strain>
    </source>
</reference>
<evidence type="ECO:0000313" key="6">
    <source>
        <dbReference type="EMBL" id="MBB5132195.1"/>
    </source>
</evidence>
<dbReference type="Gene3D" id="3.30.590.10">
    <property type="entry name" value="Glutamine synthetase/guanido kinase, catalytic domain"/>
    <property type="match status" value="1"/>
</dbReference>
<dbReference type="Gene3D" id="3.10.20.70">
    <property type="entry name" value="Glutamine synthetase, N-terminal domain"/>
    <property type="match status" value="1"/>
</dbReference>
<protein>
    <submittedName>
        <fullName evidence="6">Glutamine synthetase</fullName>
        <ecNumber evidence="6">6.3.1.2</ecNumber>
    </submittedName>
</protein>
<accession>A0A840P856</accession>
<comment type="caution">
    <text evidence="6">The sequence shown here is derived from an EMBL/GenBank/DDBJ whole genome shotgun (WGS) entry which is preliminary data.</text>
</comment>
<evidence type="ECO:0000313" key="7">
    <source>
        <dbReference type="Proteomes" id="UP000578449"/>
    </source>
</evidence>
<gene>
    <name evidence="6" type="ORF">HNP84_001908</name>
</gene>
<dbReference type="PROSITE" id="PS51987">
    <property type="entry name" value="GS_CATALYTIC"/>
    <property type="match status" value="1"/>
</dbReference>
<evidence type="ECO:0000256" key="2">
    <source>
        <dbReference type="ARBA" id="ARBA00022598"/>
    </source>
</evidence>
<dbReference type="EMBL" id="JACHGN010000003">
    <property type="protein sequence ID" value="MBB5132195.1"/>
    <property type="molecule type" value="Genomic_DNA"/>
</dbReference>
<name>A0A840P856_9ACTN</name>
<dbReference type="PANTHER" id="PTHR43785:SF12">
    <property type="entry name" value="TYPE-1 GLUTAMINE SYNTHETASE 2"/>
    <property type="match status" value="1"/>
</dbReference>
<proteinExistence type="inferred from homology"/>
<dbReference type="InterPro" id="IPR008146">
    <property type="entry name" value="Gln_synth_cat_dom"/>
</dbReference>
<comment type="similarity">
    <text evidence="1 3 4">Belongs to the glutamine synthetase family.</text>
</comment>
<dbReference type="RefSeq" id="WP_221335997.1">
    <property type="nucleotide sequence ID" value="NZ_BAABIX010000055.1"/>
</dbReference>
<dbReference type="Proteomes" id="UP000578449">
    <property type="component" value="Unassembled WGS sequence"/>
</dbReference>
<sequence>MADTMTGQQANGQPAFEPLDPAGLEKAGFDTVIVSGVDMQGRLFGKRMSPRRFRALLAEGLHICTCVYSWDIEQGLGLEVEFAGAHTGWQDFRLVPDLTTLRPAAWLDATAICLADSVDEDTGEPLAVAPRTILRRQADSFEAAGHRPYAATELEFYLYHGTPAELRKRRYQDLEPTTLAHADYNIGEGNQMEPFFRQVRRALEASGIPVEVSQVEYGLGQWEINLEYGPAMAAADQHVLFKQAVKDLAAANGMTATFMPRPVGDDLGSSCHIHASLRGLDGGTPFFDPGRDRGMSAVLGSAVAGVLEHAADLMLWYAPTINSARRIGSQDFAGNGLTWGFDNRTTTCRVLTGQPSATRLEFRLPGADVNPYLAIAGMLGSMRRGIADGADPGKPSAGDAYGEIHEEFPQNLAEAAEQFLNSEFAAATFGADVVRHYHAVARHEWRQFMRSVTDWELVRYFEAI</sequence>
<organism evidence="6 7">
    <name type="scientific">Thermocatellispora tengchongensis</name>
    <dbReference type="NCBI Taxonomy" id="1073253"/>
    <lineage>
        <taxon>Bacteria</taxon>
        <taxon>Bacillati</taxon>
        <taxon>Actinomycetota</taxon>
        <taxon>Actinomycetes</taxon>
        <taxon>Streptosporangiales</taxon>
        <taxon>Streptosporangiaceae</taxon>
        <taxon>Thermocatellispora</taxon>
    </lineage>
</organism>
<keyword evidence="7" id="KW-1185">Reference proteome</keyword>
<evidence type="ECO:0000256" key="4">
    <source>
        <dbReference type="RuleBase" id="RU000384"/>
    </source>
</evidence>
<dbReference type="GO" id="GO:0004356">
    <property type="term" value="F:glutamine synthetase activity"/>
    <property type="evidence" value="ECO:0007669"/>
    <property type="project" value="UniProtKB-EC"/>
</dbReference>
<dbReference type="GO" id="GO:0006542">
    <property type="term" value="P:glutamine biosynthetic process"/>
    <property type="evidence" value="ECO:0007669"/>
    <property type="project" value="InterPro"/>
</dbReference>
<dbReference type="Pfam" id="PF00120">
    <property type="entry name" value="Gln-synt_C"/>
    <property type="match status" value="1"/>
</dbReference>
<dbReference type="SMART" id="SM01230">
    <property type="entry name" value="Gln-synt_C"/>
    <property type="match status" value="1"/>
</dbReference>
<keyword evidence="2 6" id="KW-0436">Ligase</keyword>